<keyword evidence="2" id="KW-1185">Reference proteome</keyword>
<dbReference type="AlphaFoldDB" id="A0A2G5TZN0"/>
<evidence type="ECO:0000313" key="1">
    <source>
        <dbReference type="EMBL" id="PIC32708.1"/>
    </source>
</evidence>
<evidence type="ECO:0000313" key="2">
    <source>
        <dbReference type="Proteomes" id="UP000230233"/>
    </source>
</evidence>
<proteinExistence type="predicted"/>
<reference evidence="2" key="1">
    <citation type="submission" date="2017-10" db="EMBL/GenBank/DDBJ databases">
        <title>Rapid genome shrinkage in a self-fertile nematode reveals novel sperm competition proteins.</title>
        <authorList>
            <person name="Yin D."/>
            <person name="Schwarz E.M."/>
            <person name="Thomas C.G."/>
            <person name="Felde R.L."/>
            <person name="Korf I.F."/>
            <person name="Cutter A.D."/>
            <person name="Schartner C.M."/>
            <person name="Ralston E.J."/>
            <person name="Meyer B.J."/>
            <person name="Haag E.S."/>
        </authorList>
    </citation>
    <scope>NUCLEOTIDE SEQUENCE [LARGE SCALE GENOMIC DNA]</scope>
    <source>
        <strain evidence="2">JU1422</strain>
    </source>
</reference>
<dbReference type="Proteomes" id="UP000230233">
    <property type="component" value="Chromosome IV"/>
</dbReference>
<organism evidence="1 2">
    <name type="scientific">Caenorhabditis nigoni</name>
    <dbReference type="NCBI Taxonomy" id="1611254"/>
    <lineage>
        <taxon>Eukaryota</taxon>
        <taxon>Metazoa</taxon>
        <taxon>Ecdysozoa</taxon>
        <taxon>Nematoda</taxon>
        <taxon>Chromadorea</taxon>
        <taxon>Rhabditida</taxon>
        <taxon>Rhabditina</taxon>
        <taxon>Rhabditomorpha</taxon>
        <taxon>Rhabditoidea</taxon>
        <taxon>Rhabditidae</taxon>
        <taxon>Peloderinae</taxon>
        <taxon>Caenorhabditis</taxon>
    </lineage>
</organism>
<accession>A0A2G5TZN0</accession>
<protein>
    <submittedName>
        <fullName evidence="1">Uncharacterized protein</fullName>
    </submittedName>
</protein>
<dbReference type="EMBL" id="PDUG01000004">
    <property type="protein sequence ID" value="PIC32708.1"/>
    <property type="molecule type" value="Genomic_DNA"/>
</dbReference>
<gene>
    <name evidence="1" type="primary">Cnig_chr_IV.g12938</name>
    <name evidence="1" type="ORF">B9Z55_012938</name>
</gene>
<comment type="caution">
    <text evidence="1">The sequence shown here is derived from an EMBL/GenBank/DDBJ whole genome shotgun (WGS) entry which is preliminary data.</text>
</comment>
<sequence>MELPVHTGFNRKNDTNLRKFRFCWVLQEDGVKRGEDIQRRSINTKVGTYSYDFLPNNHIFRPDLRKLQLRFNDAWIESNSETKLIRREAKNHGYVRIIHQSSPKFIPRYFAHFDISIPCCTTNCCLSHISY</sequence>
<name>A0A2G5TZN0_9PELO</name>